<feature type="transmembrane region" description="Helical" evidence="1">
    <location>
        <begin position="7"/>
        <end position="26"/>
    </location>
</feature>
<evidence type="ECO:0000313" key="3">
    <source>
        <dbReference type="Proteomes" id="UP001319080"/>
    </source>
</evidence>
<dbReference type="InterPro" id="IPR011042">
    <property type="entry name" value="6-blade_b-propeller_TolB-like"/>
</dbReference>
<dbReference type="SMART" id="SM00135">
    <property type="entry name" value="LY"/>
    <property type="match status" value="2"/>
</dbReference>
<dbReference type="Gene3D" id="2.120.10.30">
    <property type="entry name" value="TolB, C-terminal domain"/>
    <property type="match status" value="2"/>
</dbReference>
<dbReference type="InterPro" id="IPR000033">
    <property type="entry name" value="LDLR_classB_rpt"/>
</dbReference>
<dbReference type="InterPro" id="IPR050778">
    <property type="entry name" value="Cueball_EGF_LRP_Nidogen"/>
</dbReference>
<keyword evidence="1" id="KW-0812">Transmembrane</keyword>
<sequence>MKSAYTFHFFVPARLAGFMMLVMILVSCHETDAPMPMVERTYLFWTSVTDQAILRATLDVAGDAMQVDTLYTAVDGVRSPVSIVVDEAASMLYWADFDSGQIVRAPMEGKGAVQVLYTVPTYMRGPVGLTFDAVSQRLYWTQPWDDLILGAPAYPNGLIDTLLTADDGVDGSWGISLQADAGALYWVEYLDIELNRTWLGGAAVVQTLYAGGSGFLRPFSLAVQNGVLYIVDNPIPGTALPDRILRGDAGGGTSLTALYDIGVDNAYALAVDTRRDMLYWVNQLEEGSIWRGPVAGGTTPVKVIDRVRLGQGLAVATLRVKSNEL</sequence>
<organism evidence="2 3">
    <name type="scientific">Dawidia cretensis</name>
    <dbReference type="NCBI Taxonomy" id="2782350"/>
    <lineage>
        <taxon>Bacteria</taxon>
        <taxon>Pseudomonadati</taxon>
        <taxon>Bacteroidota</taxon>
        <taxon>Cytophagia</taxon>
        <taxon>Cytophagales</taxon>
        <taxon>Chryseotaleaceae</taxon>
        <taxon>Dawidia</taxon>
    </lineage>
</organism>
<protein>
    <submittedName>
        <fullName evidence="2">Uncharacterized protein</fullName>
    </submittedName>
</protein>
<reference evidence="2 3" key="1">
    <citation type="submission" date="2021-05" db="EMBL/GenBank/DDBJ databases">
        <title>A Polyphasic approach of four new species of the genus Ohtaekwangia: Ohtaekwangia histidinii sp. nov., Ohtaekwangia cretensis sp. nov., Ohtaekwangia indiensis sp. nov., Ohtaekwangia reichenbachii sp. nov. from diverse environment.</title>
        <authorList>
            <person name="Octaviana S."/>
        </authorList>
    </citation>
    <scope>NUCLEOTIDE SEQUENCE [LARGE SCALE GENOMIC DNA]</scope>
    <source>
        <strain evidence="2 3">PWU5</strain>
    </source>
</reference>
<dbReference type="PANTHER" id="PTHR46513:SF13">
    <property type="entry name" value="EGF-LIKE DOMAIN-CONTAINING PROTEIN"/>
    <property type="match status" value="1"/>
</dbReference>
<dbReference type="AlphaFoldDB" id="A0AAP2E4F6"/>
<accession>A0AAP2E4F6</accession>
<keyword evidence="1" id="KW-0472">Membrane</keyword>
<gene>
    <name evidence="2" type="ORF">KK062_29530</name>
</gene>
<keyword evidence="1" id="KW-1133">Transmembrane helix</keyword>
<comment type="caution">
    <text evidence="2">The sequence shown here is derived from an EMBL/GenBank/DDBJ whole genome shotgun (WGS) entry which is preliminary data.</text>
</comment>
<proteinExistence type="predicted"/>
<dbReference type="EMBL" id="JAHESE010000067">
    <property type="protein sequence ID" value="MBT1712420.1"/>
    <property type="molecule type" value="Genomic_DNA"/>
</dbReference>
<keyword evidence="3" id="KW-1185">Reference proteome</keyword>
<evidence type="ECO:0000256" key="1">
    <source>
        <dbReference type="SAM" id="Phobius"/>
    </source>
</evidence>
<dbReference type="PANTHER" id="PTHR46513">
    <property type="entry name" value="VITELLOGENIN RECEPTOR-LIKE PROTEIN-RELATED-RELATED"/>
    <property type="match status" value="1"/>
</dbReference>
<dbReference type="Proteomes" id="UP001319080">
    <property type="component" value="Unassembled WGS sequence"/>
</dbReference>
<dbReference type="PROSITE" id="PS51257">
    <property type="entry name" value="PROKAR_LIPOPROTEIN"/>
    <property type="match status" value="1"/>
</dbReference>
<dbReference type="SUPFAM" id="SSF63825">
    <property type="entry name" value="YWTD domain"/>
    <property type="match status" value="1"/>
</dbReference>
<name>A0AAP2E4F6_9BACT</name>
<evidence type="ECO:0000313" key="2">
    <source>
        <dbReference type="EMBL" id="MBT1712420.1"/>
    </source>
</evidence>